<feature type="transmembrane region" description="Helical" evidence="1">
    <location>
        <begin position="26"/>
        <end position="45"/>
    </location>
</feature>
<evidence type="ECO:0000256" key="1">
    <source>
        <dbReference type="SAM" id="Phobius"/>
    </source>
</evidence>
<keyword evidence="1" id="KW-0472">Membrane</keyword>
<proteinExistence type="predicted"/>
<dbReference type="AlphaFoldDB" id="A0A6C0JQF1"/>
<name>A0A6C0JQF1_9ZZZZ</name>
<reference evidence="2" key="1">
    <citation type="journal article" date="2020" name="Nature">
        <title>Giant virus diversity and host interactions through global metagenomics.</title>
        <authorList>
            <person name="Schulz F."/>
            <person name="Roux S."/>
            <person name="Paez-Espino D."/>
            <person name="Jungbluth S."/>
            <person name="Walsh D.A."/>
            <person name="Denef V.J."/>
            <person name="McMahon K.D."/>
            <person name="Konstantinidis K.T."/>
            <person name="Eloe-Fadrosh E.A."/>
            <person name="Kyrpides N.C."/>
            <person name="Woyke T."/>
        </authorList>
    </citation>
    <scope>NUCLEOTIDE SEQUENCE</scope>
    <source>
        <strain evidence="2">GVMAG-S-1038524-41</strain>
    </source>
</reference>
<keyword evidence="1" id="KW-0812">Transmembrane</keyword>
<keyword evidence="1" id="KW-1133">Transmembrane helix</keyword>
<dbReference type="EMBL" id="MN740671">
    <property type="protein sequence ID" value="QHU07046.1"/>
    <property type="molecule type" value="Genomic_DNA"/>
</dbReference>
<sequence>MSSNTSSNTSSAVSSGRESKSNNLKWIIGGLLVTGVIGFLIWCFVAGPCKGKKDDGSIGHWSDTQLKTAVSKLPNASVMPDVAMCMMVAISKTISYNDYMKMVPKDQQAYMYKNKDKLSPCLGKKGAWAPDIVNALTSVIVKTKVSLTCAQCIVKQVEDKYDPVEFITLGTNWVNAIFLAQSYCIGKNDCP</sequence>
<evidence type="ECO:0000313" key="2">
    <source>
        <dbReference type="EMBL" id="QHU07046.1"/>
    </source>
</evidence>
<organism evidence="2">
    <name type="scientific">viral metagenome</name>
    <dbReference type="NCBI Taxonomy" id="1070528"/>
    <lineage>
        <taxon>unclassified sequences</taxon>
        <taxon>metagenomes</taxon>
        <taxon>organismal metagenomes</taxon>
    </lineage>
</organism>
<accession>A0A6C0JQF1</accession>
<protein>
    <submittedName>
        <fullName evidence="2">Uncharacterized protein</fullName>
    </submittedName>
</protein>